<dbReference type="GO" id="GO:0032259">
    <property type="term" value="P:methylation"/>
    <property type="evidence" value="ECO:0007669"/>
    <property type="project" value="UniProtKB-KW"/>
</dbReference>
<feature type="compositionally biased region" description="Gly residues" evidence="4">
    <location>
        <begin position="432"/>
        <end position="442"/>
    </location>
</feature>
<dbReference type="InterPro" id="IPR001525">
    <property type="entry name" value="C5_MeTfrase"/>
</dbReference>
<feature type="compositionally biased region" description="Polar residues" evidence="4">
    <location>
        <begin position="26"/>
        <end position="35"/>
    </location>
</feature>
<evidence type="ECO:0000256" key="1">
    <source>
        <dbReference type="ARBA" id="ARBA00022603"/>
    </source>
</evidence>
<feature type="compositionally biased region" description="Low complexity" evidence="4">
    <location>
        <begin position="512"/>
        <end position="531"/>
    </location>
</feature>
<keyword evidence="1 5" id="KW-0489">Methyltransferase</keyword>
<gene>
    <name evidence="5" type="ORF">TGMAS_227660</name>
</gene>
<dbReference type="Proteomes" id="UP000028821">
    <property type="component" value="Unassembled WGS sequence"/>
</dbReference>
<sequence length="837" mass="90728">MEMMEKRRSREAAPEVKEESRCALQRRQSVEASQEGTRRLAAQSNVPEERRVVTEKPVRQRSPGAVDWQVFEFFSGIGGLHAGWNRAVEIFNNAAGVHTPQQGRAAVAGSPASNAPVGPQETAAFQADGIPCSQCIYDSETPQGLPSVTVSSSSSRESATTVRLHAPVCRAYDVNTTANQVYAHNFGLAPLPLSLEYVPAAVLGEVREAEKLKNAETPICKTNPQALEAPAARPGTPLNMGEEDEMRDLKAPIISDTQREQNGRTANGFDTPSTKKKLRRNDAAADVWLLSPPCQPYTRGGKREDLHDPRARGLLHLLDCLERLKTPPKLLFLENVRGFEESQTRQRLLSVLKKKAYTVEEFLLSPTQLGCPNTRVRYYCLAARTERAEEEENEESENADGEREREEGKGRLYGTGGGGGGARGEAEETEGEGGGGSGGMQAGGDKCQKGSLLVAKSEETAVRGKRNSESDNPFNLCISPPAAALELWCQYTGVPCVRLRADPETAAGFPWRRSASPSQASPSSLSPRRPSAVLQPVARHIGAFLDAFLSPDKLRTLQVPSTKLRRFIGFDRPRCSHTRLQKKRERPANLSSGQASKLEREAWEASTKESCMQKAYDGSASGPEGAEHSGNSAGPPECTCACCQEGNCSCASFVFRLDVVTPESTASSTFTKGYTTNIHTGGPLLLVPDVSLVSSSEPSDEPPPFCSSTSSSSSCSSSCSSSSLSLSACPCMQSSESPSAVRAVRCVQEVGSPYQHVFATEELDKTRFQRALRATDFVRFFSREELLRLHGYPQSFSFPLSIRDAKAASLVGNSVNVDVVAVLLLHLLLGFFSCRRD</sequence>
<evidence type="ECO:0000256" key="4">
    <source>
        <dbReference type="SAM" id="MobiDB-lite"/>
    </source>
</evidence>
<evidence type="ECO:0000313" key="6">
    <source>
        <dbReference type="Proteomes" id="UP000028821"/>
    </source>
</evidence>
<dbReference type="PANTHER" id="PTHR46098:SF1">
    <property type="entry name" value="TRNA (CYTOSINE(38)-C(5))-METHYLTRANSFERASE"/>
    <property type="match status" value="1"/>
</dbReference>
<dbReference type="Pfam" id="PF00145">
    <property type="entry name" value="DNA_methylase"/>
    <property type="match status" value="1"/>
</dbReference>
<keyword evidence="2 5" id="KW-0808">Transferase</keyword>
<dbReference type="EMBL" id="AEXC02001790">
    <property type="protein sequence ID" value="KFH10322.1"/>
    <property type="molecule type" value="Genomic_DNA"/>
</dbReference>
<dbReference type="InterPro" id="IPR050750">
    <property type="entry name" value="C5-MTase"/>
</dbReference>
<keyword evidence="3" id="KW-0949">S-adenosyl-L-methionine</keyword>
<accession>A0A086QCJ0</accession>
<comment type="caution">
    <text evidence="5">The sequence shown here is derived from an EMBL/GenBank/DDBJ whole genome shotgun (WGS) entry which is preliminary data.</text>
</comment>
<dbReference type="Gene3D" id="3.90.120.10">
    <property type="entry name" value="DNA Methylase, subunit A, domain 2"/>
    <property type="match status" value="1"/>
</dbReference>
<dbReference type="SUPFAM" id="SSF53335">
    <property type="entry name" value="S-adenosyl-L-methionine-dependent methyltransferases"/>
    <property type="match status" value="2"/>
</dbReference>
<evidence type="ECO:0000313" key="5">
    <source>
        <dbReference type="EMBL" id="KFH10322.1"/>
    </source>
</evidence>
<feature type="region of interest" description="Disordered" evidence="4">
    <location>
        <begin position="387"/>
        <end position="448"/>
    </location>
</feature>
<dbReference type="PANTHER" id="PTHR46098">
    <property type="entry name" value="TRNA (CYTOSINE(38)-C(5))-METHYLTRANSFERASE"/>
    <property type="match status" value="1"/>
</dbReference>
<protein>
    <submittedName>
        <fullName evidence="5">Putative DNA methyltransferase 2</fullName>
        <ecNumber evidence="5">2.1.1.204</ecNumber>
    </submittedName>
</protein>
<dbReference type="InterPro" id="IPR029063">
    <property type="entry name" value="SAM-dependent_MTases_sf"/>
</dbReference>
<dbReference type="VEuPathDB" id="ToxoDB:TGMAS_227660"/>
<proteinExistence type="predicted"/>
<name>A0A086QCJ0_TOXGO</name>
<feature type="compositionally biased region" description="Basic and acidic residues" evidence="4">
    <location>
        <begin position="400"/>
        <end position="410"/>
    </location>
</feature>
<feature type="compositionally biased region" description="Basic and acidic residues" evidence="4">
    <location>
        <begin position="47"/>
        <end position="57"/>
    </location>
</feature>
<feature type="compositionally biased region" description="Acidic residues" evidence="4">
    <location>
        <begin position="388"/>
        <end position="399"/>
    </location>
</feature>
<dbReference type="AlphaFoldDB" id="A0A086QCJ0"/>
<dbReference type="EC" id="2.1.1.204" evidence="5"/>
<feature type="compositionally biased region" description="Gly residues" evidence="4">
    <location>
        <begin position="411"/>
        <end position="423"/>
    </location>
</feature>
<evidence type="ECO:0000256" key="3">
    <source>
        <dbReference type="ARBA" id="ARBA00022691"/>
    </source>
</evidence>
<dbReference type="PRINTS" id="PR00105">
    <property type="entry name" value="C5METTRFRASE"/>
</dbReference>
<feature type="region of interest" description="Disordered" evidence="4">
    <location>
        <begin position="1"/>
        <end position="57"/>
    </location>
</feature>
<evidence type="ECO:0000256" key="2">
    <source>
        <dbReference type="ARBA" id="ARBA00022679"/>
    </source>
</evidence>
<dbReference type="GO" id="GO:0008168">
    <property type="term" value="F:methyltransferase activity"/>
    <property type="evidence" value="ECO:0007669"/>
    <property type="project" value="UniProtKB-KW"/>
</dbReference>
<feature type="compositionally biased region" description="Basic and acidic residues" evidence="4">
    <location>
        <begin position="1"/>
        <end position="21"/>
    </location>
</feature>
<organism evidence="5 6">
    <name type="scientific">Toxoplasma gondii MAS</name>
    <dbReference type="NCBI Taxonomy" id="943118"/>
    <lineage>
        <taxon>Eukaryota</taxon>
        <taxon>Sar</taxon>
        <taxon>Alveolata</taxon>
        <taxon>Apicomplexa</taxon>
        <taxon>Conoidasida</taxon>
        <taxon>Coccidia</taxon>
        <taxon>Eucoccidiorida</taxon>
        <taxon>Eimeriorina</taxon>
        <taxon>Sarcocystidae</taxon>
        <taxon>Toxoplasma</taxon>
    </lineage>
</organism>
<dbReference type="Gene3D" id="3.40.50.150">
    <property type="entry name" value="Vaccinia Virus protein VP39"/>
    <property type="match status" value="1"/>
</dbReference>
<feature type="region of interest" description="Disordered" evidence="4">
    <location>
        <begin position="508"/>
        <end position="531"/>
    </location>
</feature>
<dbReference type="OrthoDB" id="414133at2759"/>
<reference evidence="5 6" key="1">
    <citation type="submission" date="2014-04" db="EMBL/GenBank/DDBJ databases">
        <authorList>
            <person name="Sibley D."/>
            <person name="Venepally P."/>
            <person name="Karamycheva S."/>
            <person name="Hadjithomas M."/>
            <person name="Khan A."/>
            <person name="Brunk B."/>
            <person name="Roos D."/>
            <person name="Caler E."/>
            <person name="Lorenzi H."/>
        </authorList>
    </citation>
    <scope>NUCLEOTIDE SEQUENCE [LARGE SCALE GENOMIC DNA]</scope>
    <source>
        <strain evidence="5 6">MAS</strain>
    </source>
</reference>
<feature type="region of interest" description="Disordered" evidence="4">
    <location>
        <begin position="578"/>
        <end position="603"/>
    </location>
</feature>